<feature type="domain" description="FMN-dependent dehydrogenase" evidence="12">
    <location>
        <begin position="164"/>
        <end position="305"/>
    </location>
</feature>
<evidence type="ECO:0000256" key="2">
    <source>
        <dbReference type="ARBA" id="ARBA00022490"/>
    </source>
</evidence>
<comment type="caution">
    <text evidence="13">The sequence shown here is derived from an EMBL/GenBank/DDBJ whole genome shotgun (WGS) entry which is preliminary data.</text>
</comment>
<dbReference type="CDD" id="cd02811">
    <property type="entry name" value="IDI-2_FMN"/>
    <property type="match status" value="1"/>
</dbReference>
<reference evidence="13 14" key="1">
    <citation type="submission" date="2018-08" db="EMBL/GenBank/DDBJ databases">
        <title>Genomic Encyclopedia of Type Strains, Phase IV (KMG-IV): sequencing the most valuable type-strain genomes for metagenomic binning, comparative biology and taxonomic classification.</title>
        <authorList>
            <person name="Goeker M."/>
        </authorList>
    </citation>
    <scope>NUCLEOTIDE SEQUENCE [LARGE SCALE GENOMIC DNA]</scope>
    <source>
        <strain evidence="13 14">DSM 17274</strain>
    </source>
</reference>
<dbReference type="PIRSF" id="PIRSF003314">
    <property type="entry name" value="IPP_isomerase"/>
    <property type="match status" value="1"/>
</dbReference>
<feature type="binding site" evidence="11">
    <location>
        <position position="187"/>
    </location>
    <ligand>
        <name>FMN</name>
        <dbReference type="ChEBI" id="CHEBI:58210"/>
    </ligand>
</feature>
<feature type="binding site" evidence="11">
    <location>
        <position position="156"/>
    </location>
    <ligand>
        <name>Mg(2+)</name>
        <dbReference type="ChEBI" id="CHEBI:18420"/>
    </ligand>
</feature>
<dbReference type="GO" id="GO:0004452">
    <property type="term" value="F:isopentenyl-diphosphate delta-isomerase activity"/>
    <property type="evidence" value="ECO:0007669"/>
    <property type="project" value="UniProtKB-UniRule"/>
</dbReference>
<evidence type="ECO:0000256" key="5">
    <source>
        <dbReference type="ARBA" id="ARBA00022723"/>
    </source>
</evidence>
<evidence type="ECO:0000256" key="4">
    <source>
        <dbReference type="ARBA" id="ARBA00022643"/>
    </source>
</evidence>
<feature type="binding site" evidence="11">
    <location>
        <begin position="10"/>
        <end position="11"/>
    </location>
    <ligand>
        <name>substrate</name>
    </ligand>
</feature>
<keyword evidence="7 11" id="KW-0521">NADP</keyword>
<keyword evidence="4 11" id="KW-0288">FMN</keyword>
<evidence type="ECO:0000313" key="14">
    <source>
        <dbReference type="Proteomes" id="UP000257076"/>
    </source>
</evidence>
<comment type="subunit">
    <text evidence="10 11">Homooctamer. Dimer of tetramers.</text>
</comment>
<keyword evidence="2 11" id="KW-0963">Cytoplasm</keyword>
<comment type="function">
    <text evidence="11">Involved in the biosynthesis of isoprenoids. Catalyzes the 1,3-allylic rearrangement of the homoallylic substrate isopentenyl (IPP) to its allylic isomer, dimethylallyl diphosphate (DMAPP).</text>
</comment>
<dbReference type="InterPro" id="IPR000262">
    <property type="entry name" value="FMN-dep_DH"/>
</dbReference>
<keyword evidence="3 11" id="KW-0285">Flavoprotein</keyword>
<evidence type="ECO:0000259" key="12">
    <source>
        <dbReference type="Pfam" id="PF01070"/>
    </source>
</evidence>
<dbReference type="GO" id="GO:0000287">
    <property type="term" value="F:magnesium ion binding"/>
    <property type="evidence" value="ECO:0007669"/>
    <property type="project" value="UniProtKB-UniRule"/>
</dbReference>
<dbReference type="GO" id="GO:0005737">
    <property type="term" value="C:cytoplasm"/>
    <property type="evidence" value="ECO:0007669"/>
    <property type="project" value="UniProtKB-SubCell"/>
</dbReference>
<feature type="binding site" evidence="11">
    <location>
        <position position="217"/>
    </location>
    <ligand>
        <name>FMN</name>
        <dbReference type="ChEBI" id="CHEBI:58210"/>
    </ligand>
</feature>
<feature type="binding site" evidence="11">
    <location>
        <position position="212"/>
    </location>
    <ligand>
        <name>FMN</name>
        <dbReference type="ChEBI" id="CHEBI:58210"/>
    </ligand>
</feature>
<evidence type="ECO:0000313" key="13">
    <source>
        <dbReference type="EMBL" id="REG23360.1"/>
    </source>
</evidence>
<evidence type="ECO:0000256" key="7">
    <source>
        <dbReference type="ARBA" id="ARBA00022857"/>
    </source>
</evidence>
<comment type="caution">
    <text evidence="11">Lacks conserved residue(s) required for the propagation of feature annotation.</text>
</comment>
<dbReference type="NCBIfam" id="TIGR02151">
    <property type="entry name" value="IPP_isom_2"/>
    <property type="match status" value="1"/>
</dbReference>
<dbReference type="Proteomes" id="UP000257076">
    <property type="component" value="Unassembled WGS sequence"/>
</dbReference>
<dbReference type="EMBL" id="QUMW01000013">
    <property type="protein sequence ID" value="REG23360.1"/>
    <property type="molecule type" value="Genomic_DNA"/>
</dbReference>
<name>A0A3E0AUD8_9STAP</name>
<dbReference type="PANTHER" id="PTHR43665">
    <property type="entry name" value="ISOPENTENYL-DIPHOSPHATE DELTA-ISOMERASE"/>
    <property type="match status" value="1"/>
</dbReference>
<comment type="cofactor">
    <cofactor evidence="11">
        <name>NADPH</name>
        <dbReference type="ChEBI" id="CHEBI:57783"/>
    </cofactor>
</comment>
<dbReference type="RefSeq" id="WP_115885521.1">
    <property type="nucleotide sequence ID" value="NZ_CBCSHX010000004.1"/>
</dbReference>
<evidence type="ECO:0000256" key="3">
    <source>
        <dbReference type="ARBA" id="ARBA00022630"/>
    </source>
</evidence>
<dbReference type="AlphaFoldDB" id="A0A3E0AUD8"/>
<evidence type="ECO:0000256" key="6">
    <source>
        <dbReference type="ARBA" id="ARBA00022842"/>
    </source>
</evidence>
<protein>
    <recommendedName>
        <fullName evidence="11">Isopentenyl-diphosphate delta-isomerase</fullName>
        <shortName evidence="11">IPP isomerase</shortName>
        <ecNumber evidence="11">5.3.3.2</ecNumber>
    </recommendedName>
    <alternativeName>
        <fullName evidence="11">Isopentenyl diphosphate:dimethylallyl diphosphate isomerase</fullName>
    </alternativeName>
    <alternativeName>
        <fullName evidence="11">Isopentenyl pyrophosphate isomerase</fullName>
    </alternativeName>
    <alternativeName>
        <fullName evidence="11">Type 2 isopentenyl diphosphate isomerase</fullName>
        <shortName evidence="11">IDI-2</shortName>
    </alternativeName>
</protein>
<evidence type="ECO:0000256" key="9">
    <source>
        <dbReference type="ARBA" id="ARBA00023235"/>
    </source>
</evidence>
<sequence length="349" mass="39088">MTKTNERSIRKDEHVRYVLNQTEKNETDFNRVHLVHHSLPDFNLEDIDLSSSFGVINWAVPLYINAMTGGSEWTKDINEKLALVAKATGLPMSLGSMHAAIKDPSVESSFSIARKMNPNGFLMANVGADVPVEHVHEIIELIDANALQIHINAAQELIMPEGDRQFKNWKQNIQQIINTVDIPVIVKEVGFGMSRETISSLLELGVIYIDISGRGGTNFAEIENLRRKNQEMDYMQTWGQSTVISLIESEHFQKNAHILASGGVTTPLDAVKCLALGARAVGLSKIVLERVMNDGVDNTVQFINDFIYQMKKITLLTNSRTLKDLNSTPRVLSSELENWKTQRMGNDDE</sequence>
<dbReference type="GO" id="GO:0010181">
    <property type="term" value="F:FMN binding"/>
    <property type="evidence" value="ECO:0007669"/>
    <property type="project" value="UniProtKB-UniRule"/>
</dbReference>
<feature type="binding site" evidence="11">
    <location>
        <begin position="284"/>
        <end position="285"/>
    </location>
    <ligand>
        <name>FMN</name>
        <dbReference type="ChEBI" id="CHEBI:58210"/>
    </ligand>
</feature>
<keyword evidence="5 11" id="KW-0479">Metal-binding</keyword>
<accession>A0A3E0AUD8</accession>
<dbReference type="SUPFAM" id="SSF51395">
    <property type="entry name" value="FMN-linked oxidoreductases"/>
    <property type="match status" value="1"/>
</dbReference>
<feature type="binding site" evidence="11">
    <location>
        <position position="96"/>
    </location>
    <ligand>
        <name>FMN</name>
        <dbReference type="ChEBI" id="CHEBI:58210"/>
    </ligand>
</feature>
<comment type="subcellular location">
    <subcellularLocation>
        <location evidence="11">Cytoplasm</location>
    </subcellularLocation>
</comment>
<evidence type="ECO:0000256" key="1">
    <source>
        <dbReference type="ARBA" id="ARBA00001917"/>
    </source>
</evidence>
<evidence type="ECO:0000256" key="8">
    <source>
        <dbReference type="ARBA" id="ARBA00023229"/>
    </source>
</evidence>
<comment type="cofactor">
    <cofactor evidence="1 11">
        <name>FMN</name>
        <dbReference type="ChEBI" id="CHEBI:58210"/>
    </cofactor>
</comment>
<feature type="binding site" evidence="11">
    <location>
        <position position="155"/>
    </location>
    <ligand>
        <name>substrate</name>
    </ligand>
</feature>
<keyword evidence="6 11" id="KW-0460">Magnesium</keyword>
<gene>
    <name evidence="11" type="primary">fni</name>
    <name evidence="13" type="ORF">DFR63_1726</name>
</gene>
<keyword evidence="9 11" id="KW-0413">Isomerase</keyword>
<feature type="binding site" evidence="11">
    <location>
        <begin position="96"/>
        <end position="98"/>
    </location>
    <ligand>
        <name>substrate</name>
    </ligand>
</feature>
<dbReference type="InterPro" id="IPR011179">
    <property type="entry name" value="IPdP_isomerase"/>
</dbReference>
<keyword evidence="8 11" id="KW-0414">Isoprene biosynthesis</keyword>
<dbReference type="HAMAP" id="MF_00354">
    <property type="entry name" value="Idi_2"/>
    <property type="match status" value="1"/>
</dbReference>
<comment type="cofactor">
    <cofactor evidence="11">
        <name>Mg(2+)</name>
        <dbReference type="ChEBI" id="CHEBI:18420"/>
    </cofactor>
</comment>
<evidence type="ECO:0000256" key="11">
    <source>
        <dbReference type="HAMAP-Rule" id="MF_00354"/>
    </source>
</evidence>
<feature type="binding site" evidence="11">
    <location>
        <position position="125"/>
    </location>
    <ligand>
        <name>FMN</name>
        <dbReference type="ChEBI" id="CHEBI:58210"/>
    </ligand>
</feature>
<feature type="binding site" evidence="11">
    <location>
        <begin position="66"/>
        <end position="68"/>
    </location>
    <ligand>
        <name>FMN</name>
        <dbReference type="ChEBI" id="CHEBI:58210"/>
    </ligand>
</feature>
<dbReference type="GO" id="GO:0008299">
    <property type="term" value="P:isoprenoid biosynthetic process"/>
    <property type="evidence" value="ECO:0007669"/>
    <property type="project" value="UniProtKB-UniRule"/>
</dbReference>
<dbReference type="OrthoDB" id="9795032at2"/>
<dbReference type="GO" id="GO:0070402">
    <property type="term" value="F:NADPH binding"/>
    <property type="evidence" value="ECO:0007669"/>
    <property type="project" value="UniProtKB-UniRule"/>
</dbReference>
<organism evidence="13 14">
    <name type="scientific">Jeotgalicoccus halotolerans</name>
    <dbReference type="NCBI Taxonomy" id="157227"/>
    <lineage>
        <taxon>Bacteria</taxon>
        <taxon>Bacillati</taxon>
        <taxon>Bacillota</taxon>
        <taxon>Bacilli</taxon>
        <taxon>Bacillales</taxon>
        <taxon>Staphylococcaceae</taxon>
        <taxon>Jeotgalicoccus</taxon>
    </lineage>
</organism>
<proteinExistence type="inferred from homology"/>
<evidence type="ECO:0000256" key="10">
    <source>
        <dbReference type="ARBA" id="ARBA00025810"/>
    </source>
</evidence>
<comment type="similarity">
    <text evidence="11">Belongs to the IPP isomerase type 2 family.</text>
</comment>
<dbReference type="Gene3D" id="3.20.20.70">
    <property type="entry name" value="Aldolase class I"/>
    <property type="match status" value="1"/>
</dbReference>
<comment type="catalytic activity">
    <reaction evidence="11">
        <text>isopentenyl diphosphate = dimethylallyl diphosphate</text>
        <dbReference type="Rhea" id="RHEA:23284"/>
        <dbReference type="ChEBI" id="CHEBI:57623"/>
        <dbReference type="ChEBI" id="CHEBI:128769"/>
        <dbReference type="EC" id="5.3.3.2"/>
    </reaction>
</comment>
<keyword evidence="14" id="KW-1185">Reference proteome</keyword>
<dbReference type="PANTHER" id="PTHR43665:SF1">
    <property type="entry name" value="ISOPENTENYL-DIPHOSPHATE DELTA-ISOMERASE"/>
    <property type="match status" value="1"/>
</dbReference>
<dbReference type="EC" id="5.3.3.2" evidence="11"/>
<dbReference type="InterPro" id="IPR013785">
    <property type="entry name" value="Aldolase_TIM"/>
</dbReference>
<dbReference type="GO" id="GO:0016491">
    <property type="term" value="F:oxidoreductase activity"/>
    <property type="evidence" value="ECO:0007669"/>
    <property type="project" value="InterPro"/>
</dbReference>
<dbReference type="Pfam" id="PF01070">
    <property type="entry name" value="FMN_dh"/>
    <property type="match status" value="1"/>
</dbReference>